<reference evidence="4" key="1">
    <citation type="submission" date="2022-08" db="EMBL/GenBank/DDBJ databases">
        <authorList>
            <person name="Deng Y."/>
            <person name="Han X.-F."/>
            <person name="Zhang Y.-Q."/>
        </authorList>
    </citation>
    <scope>NUCLEOTIDE SEQUENCE</scope>
    <source>
        <strain evidence="4">CPCC 203386</strain>
    </source>
</reference>
<evidence type="ECO:0000313" key="5">
    <source>
        <dbReference type="Proteomes" id="UP001165586"/>
    </source>
</evidence>
<dbReference type="EMBL" id="JANLCJ010000008">
    <property type="protein sequence ID" value="MCS5735700.1"/>
    <property type="molecule type" value="Genomic_DNA"/>
</dbReference>
<dbReference type="Gene3D" id="3.50.50.60">
    <property type="entry name" value="FAD/NAD(P)-binding domain"/>
    <property type="match status" value="1"/>
</dbReference>
<keyword evidence="2 4" id="KW-0503">Monooxygenase</keyword>
<keyword evidence="1" id="KW-0560">Oxidoreductase</keyword>
<gene>
    <name evidence="4" type="ORF">N1032_18325</name>
</gene>
<sequence>MSAVKKVAVVGSGVVGLAAAIQLGKAGVEVDVFEVASEPSARGSGISLQGNALRVFDALGVWEDVRAAGYAFEGLNLRAPGPGAPIVAALPDVKTGGPDYPAALGMRRPELTRIMLEHATRAGARITFGSPVSAVETTADGEVQLSVNGAPTGVYDLVIGADGVNSTVRRLIGIDTKPQPTGMGIWRTFVSRPDEVVRSELYYGGPIYIAGYTPTSEHSMYAFLVEKAQDRAGVSDEQATRVMVEESRAYEGPWNQIRAELEQGSQAHYTWFTKHLVDAPWNRGRVVVIGDAAHSCPPTVAQGAAQGLEDALVLTELLLSKESIDEQLWDEFHARRLPRARAVVEGSVQLGQWQLDGAQDADAKGLILEIAQRMAVPA</sequence>
<dbReference type="GO" id="GO:0004497">
    <property type="term" value="F:monooxygenase activity"/>
    <property type="evidence" value="ECO:0007669"/>
    <property type="project" value="UniProtKB-KW"/>
</dbReference>
<dbReference type="SUPFAM" id="SSF51905">
    <property type="entry name" value="FAD/NAD(P)-binding domain"/>
    <property type="match status" value="1"/>
</dbReference>
<evidence type="ECO:0000256" key="2">
    <source>
        <dbReference type="ARBA" id="ARBA00023033"/>
    </source>
</evidence>
<dbReference type="Proteomes" id="UP001165586">
    <property type="component" value="Unassembled WGS sequence"/>
</dbReference>
<organism evidence="4 5">
    <name type="scientific">Herbiconiux daphne</name>
    <dbReference type="NCBI Taxonomy" id="2970914"/>
    <lineage>
        <taxon>Bacteria</taxon>
        <taxon>Bacillati</taxon>
        <taxon>Actinomycetota</taxon>
        <taxon>Actinomycetes</taxon>
        <taxon>Micrococcales</taxon>
        <taxon>Microbacteriaceae</taxon>
        <taxon>Herbiconiux</taxon>
    </lineage>
</organism>
<evidence type="ECO:0000256" key="1">
    <source>
        <dbReference type="ARBA" id="ARBA00023002"/>
    </source>
</evidence>
<dbReference type="NCBIfam" id="NF005313">
    <property type="entry name" value="PRK06847.1"/>
    <property type="match status" value="1"/>
</dbReference>
<name>A0ABT2H6V3_9MICO</name>
<protein>
    <submittedName>
        <fullName evidence="4">FAD-dependent monooxygenase</fullName>
    </submittedName>
</protein>
<accession>A0ABT2H6V3</accession>
<dbReference type="Pfam" id="PF01494">
    <property type="entry name" value="FAD_binding_3"/>
    <property type="match status" value="1"/>
</dbReference>
<dbReference type="PANTHER" id="PTHR13789">
    <property type="entry name" value="MONOOXYGENASE"/>
    <property type="match status" value="1"/>
</dbReference>
<evidence type="ECO:0000259" key="3">
    <source>
        <dbReference type="Pfam" id="PF01494"/>
    </source>
</evidence>
<dbReference type="InterPro" id="IPR002938">
    <property type="entry name" value="FAD-bd"/>
</dbReference>
<evidence type="ECO:0000313" key="4">
    <source>
        <dbReference type="EMBL" id="MCS5735700.1"/>
    </source>
</evidence>
<feature type="domain" description="FAD-binding" evidence="3">
    <location>
        <begin position="6"/>
        <end position="346"/>
    </location>
</feature>
<proteinExistence type="predicted"/>
<dbReference type="PRINTS" id="PR00420">
    <property type="entry name" value="RNGMNOXGNASE"/>
</dbReference>
<dbReference type="PANTHER" id="PTHR13789:SF309">
    <property type="entry name" value="PUTATIVE (AFU_ORTHOLOGUE AFUA_6G14510)-RELATED"/>
    <property type="match status" value="1"/>
</dbReference>
<dbReference type="RefSeq" id="WP_259540674.1">
    <property type="nucleotide sequence ID" value="NZ_JANLCJ010000008.1"/>
</dbReference>
<dbReference type="InterPro" id="IPR036188">
    <property type="entry name" value="FAD/NAD-bd_sf"/>
</dbReference>
<keyword evidence="5" id="KW-1185">Reference proteome</keyword>
<dbReference type="InterPro" id="IPR050493">
    <property type="entry name" value="FAD-dep_Monooxygenase_BioMet"/>
</dbReference>
<comment type="caution">
    <text evidence="4">The sequence shown here is derived from an EMBL/GenBank/DDBJ whole genome shotgun (WGS) entry which is preliminary data.</text>
</comment>